<reference evidence="5" key="1">
    <citation type="submission" date="2021-01" db="UniProtKB">
        <authorList>
            <consortium name="EnsemblMetazoa"/>
        </authorList>
    </citation>
    <scope>IDENTIFICATION</scope>
</reference>
<dbReference type="CDD" id="cd07831">
    <property type="entry name" value="STKc_MOK"/>
    <property type="match status" value="1"/>
</dbReference>
<sequence>MCAVKSMQKYRILGKKGEGTFSEVLKCQSIEDGQYYACKRMKQQFESIDRVNNLREIQCMRRLSPHLNIVDLKEVIFDKKSGTLALIIELLDMNLYEVIKGRRNYLTESKCRQYIYQTLKALDHMHRNGIFHRDIKPENILLKNDVVKLADFGSCRSVYSKQPYTEYISTRWYRAPECLLTDGWYTYKMDLWSIGCVFAEIASLKPLFPGSNELDQITKIHHVIGTPTPELLNKFKKSKHMDFNFPPCRGSGLSKVLSHLTKDTLSMVESLCIYDPDERPSAKQVLRHQYFKQLRDMDKRERRATVTKADPESSSNNHTHAHDEANAVKHHKTKENKKPYLSTFIENNTNNNNNNFTTTVNFKTTTLPKIPVATTTATTTLDGKTLKKKQLPPTFFPSILQEKDKFTKMKGDKSKRLGYAEYNLPSLHRLRHGNQL</sequence>
<evidence type="ECO:0000313" key="5">
    <source>
        <dbReference type="EnsemblMetazoa" id="CLYHEMP009819.1"/>
    </source>
</evidence>
<dbReference type="FunFam" id="1.10.510.10:FF:000773">
    <property type="entry name" value="MOK protein kinase"/>
    <property type="match status" value="1"/>
</dbReference>
<keyword evidence="2" id="KW-0067">ATP-binding</keyword>
<dbReference type="FunFam" id="3.30.200.20:FF:000271">
    <property type="entry name" value="MAPK/MAK/MRK overlapping kinase"/>
    <property type="match status" value="1"/>
</dbReference>
<dbReference type="Pfam" id="PF00069">
    <property type="entry name" value="Pkinase"/>
    <property type="match status" value="1"/>
</dbReference>
<evidence type="ECO:0000313" key="6">
    <source>
        <dbReference type="Proteomes" id="UP000594262"/>
    </source>
</evidence>
<keyword evidence="6" id="KW-1185">Reference proteome</keyword>
<dbReference type="RefSeq" id="XP_066915513.1">
    <property type="nucleotide sequence ID" value="XM_067059412.1"/>
</dbReference>
<dbReference type="PROSITE" id="PS00108">
    <property type="entry name" value="PROTEIN_KINASE_ST"/>
    <property type="match status" value="1"/>
</dbReference>
<evidence type="ECO:0000259" key="4">
    <source>
        <dbReference type="PROSITE" id="PS50011"/>
    </source>
</evidence>
<dbReference type="SMART" id="SM00220">
    <property type="entry name" value="S_TKc"/>
    <property type="match status" value="1"/>
</dbReference>
<evidence type="ECO:0000256" key="2">
    <source>
        <dbReference type="ARBA" id="ARBA00022840"/>
    </source>
</evidence>
<dbReference type="GO" id="GO:0004672">
    <property type="term" value="F:protein kinase activity"/>
    <property type="evidence" value="ECO:0007669"/>
    <property type="project" value="InterPro"/>
</dbReference>
<accession>A0A7M5VBW0</accession>
<dbReference type="EnsemblMetazoa" id="CLYHEMT009819.1">
    <property type="protein sequence ID" value="CLYHEMP009819.1"/>
    <property type="gene ID" value="CLYHEMG009819"/>
</dbReference>
<keyword evidence="1" id="KW-0547">Nucleotide-binding</keyword>
<dbReference type="AlphaFoldDB" id="A0A7M5VBW0"/>
<proteinExistence type="predicted"/>
<dbReference type="InterPro" id="IPR008271">
    <property type="entry name" value="Ser/Thr_kinase_AS"/>
</dbReference>
<protein>
    <recommendedName>
        <fullName evidence="4">Protein kinase domain-containing protein</fullName>
    </recommendedName>
</protein>
<feature type="domain" description="Protein kinase" evidence="4">
    <location>
        <begin position="10"/>
        <end position="291"/>
    </location>
</feature>
<name>A0A7M5VBW0_9CNID</name>
<evidence type="ECO:0000256" key="3">
    <source>
        <dbReference type="SAM" id="MobiDB-lite"/>
    </source>
</evidence>
<evidence type="ECO:0000256" key="1">
    <source>
        <dbReference type="ARBA" id="ARBA00022741"/>
    </source>
</evidence>
<dbReference type="PROSITE" id="PS50011">
    <property type="entry name" value="PROTEIN_KINASE_DOM"/>
    <property type="match status" value="1"/>
</dbReference>
<dbReference type="InterPro" id="IPR050117">
    <property type="entry name" value="MAPK"/>
</dbReference>
<dbReference type="SUPFAM" id="SSF56112">
    <property type="entry name" value="Protein kinase-like (PK-like)"/>
    <property type="match status" value="1"/>
</dbReference>
<dbReference type="GO" id="GO:0005524">
    <property type="term" value="F:ATP binding"/>
    <property type="evidence" value="ECO:0007669"/>
    <property type="project" value="UniProtKB-KW"/>
</dbReference>
<dbReference type="Gene3D" id="1.10.510.10">
    <property type="entry name" value="Transferase(Phosphotransferase) domain 1"/>
    <property type="match status" value="1"/>
</dbReference>
<dbReference type="OrthoDB" id="2158884at2759"/>
<dbReference type="Proteomes" id="UP000594262">
    <property type="component" value="Unplaced"/>
</dbReference>
<dbReference type="InterPro" id="IPR011009">
    <property type="entry name" value="Kinase-like_dom_sf"/>
</dbReference>
<dbReference type="GeneID" id="136802650"/>
<dbReference type="PANTHER" id="PTHR24055">
    <property type="entry name" value="MITOGEN-ACTIVATED PROTEIN KINASE"/>
    <property type="match status" value="1"/>
</dbReference>
<dbReference type="Gene3D" id="3.30.200.20">
    <property type="entry name" value="Phosphorylase Kinase, domain 1"/>
    <property type="match status" value="1"/>
</dbReference>
<feature type="region of interest" description="Disordered" evidence="3">
    <location>
        <begin position="298"/>
        <end position="334"/>
    </location>
</feature>
<organism evidence="5 6">
    <name type="scientific">Clytia hemisphaerica</name>
    <dbReference type="NCBI Taxonomy" id="252671"/>
    <lineage>
        <taxon>Eukaryota</taxon>
        <taxon>Metazoa</taxon>
        <taxon>Cnidaria</taxon>
        <taxon>Hydrozoa</taxon>
        <taxon>Hydroidolina</taxon>
        <taxon>Leptothecata</taxon>
        <taxon>Obeliida</taxon>
        <taxon>Clytiidae</taxon>
        <taxon>Clytia</taxon>
    </lineage>
</organism>
<dbReference type="InterPro" id="IPR000719">
    <property type="entry name" value="Prot_kinase_dom"/>
</dbReference>